<feature type="region of interest" description="Disordered" evidence="1">
    <location>
        <begin position="1"/>
        <end position="47"/>
    </location>
</feature>
<reference evidence="2" key="1">
    <citation type="submission" date="2020-05" db="EMBL/GenBank/DDBJ databases">
        <title>WGS assembly of Panicum virgatum.</title>
        <authorList>
            <person name="Lovell J.T."/>
            <person name="Jenkins J."/>
            <person name="Shu S."/>
            <person name="Juenger T.E."/>
            <person name="Schmutz J."/>
        </authorList>
    </citation>
    <scope>NUCLEOTIDE SEQUENCE</scope>
    <source>
        <strain evidence="2">AP13</strain>
    </source>
</reference>
<comment type="caution">
    <text evidence="2">The sequence shown here is derived from an EMBL/GenBank/DDBJ whole genome shotgun (WGS) entry which is preliminary data.</text>
</comment>
<sequence length="141" mass="14875">MRRSHLKAAAREGDAALGAKRPETLGTGALGWRRSSGGGEDAGVRNRVEGSFGRGREWRAEPGGERGVVGAHELGRRKRRQPEGMVRWRLGGFWVWAGASLSAAEGSGSSVRRAARARSGGRGARGQAARARLLAVEHGPG</sequence>
<accession>A0A8T0TNZ0</accession>
<feature type="region of interest" description="Disordered" evidence="1">
    <location>
        <begin position="116"/>
        <end position="141"/>
    </location>
</feature>
<evidence type="ECO:0000313" key="2">
    <source>
        <dbReference type="EMBL" id="KAG2610594.1"/>
    </source>
</evidence>
<dbReference type="Proteomes" id="UP000823388">
    <property type="component" value="Chromosome 4K"/>
</dbReference>
<name>A0A8T0TNZ0_PANVG</name>
<evidence type="ECO:0000256" key="1">
    <source>
        <dbReference type="SAM" id="MobiDB-lite"/>
    </source>
</evidence>
<dbReference type="EMBL" id="CM029043">
    <property type="protein sequence ID" value="KAG2610594.1"/>
    <property type="molecule type" value="Genomic_DNA"/>
</dbReference>
<organism evidence="2 3">
    <name type="scientific">Panicum virgatum</name>
    <name type="common">Blackwell switchgrass</name>
    <dbReference type="NCBI Taxonomy" id="38727"/>
    <lineage>
        <taxon>Eukaryota</taxon>
        <taxon>Viridiplantae</taxon>
        <taxon>Streptophyta</taxon>
        <taxon>Embryophyta</taxon>
        <taxon>Tracheophyta</taxon>
        <taxon>Spermatophyta</taxon>
        <taxon>Magnoliopsida</taxon>
        <taxon>Liliopsida</taxon>
        <taxon>Poales</taxon>
        <taxon>Poaceae</taxon>
        <taxon>PACMAD clade</taxon>
        <taxon>Panicoideae</taxon>
        <taxon>Panicodae</taxon>
        <taxon>Paniceae</taxon>
        <taxon>Panicinae</taxon>
        <taxon>Panicum</taxon>
        <taxon>Panicum sect. Hiantes</taxon>
    </lineage>
</organism>
<protein>
    <submittedName>
        <fullName evidence="2">Uncharacterized protein</fullName>
    </submittedName>
</protein>
<keyword evidence="3" id="KW-1185">Reference proteome</keyword>
<dbReference type="AlphaFoldDB" id="A0A8T0TNZ0"/>
<gene>
    <name evidence="2" type="ORF">PVAP13_4KG202006</name>
</gene>
<proteinExistence type="predicted"/>
<evidence type="ECO:0000313" key="3">
    <source>
        <dbReference type="Proteomes" id="UP000823388"/>
    </source>
</evidence>